<feature type="transmembrane region" description="Helical" evidence="8">
    <location>
        <begin position="25"/>
        <end position="45"/>
    </location>
</feature>
<evidence type="ECO:0000256" key="5">
    <source>
        <dbReference type="ARBA" id="ARBA00022989"/>
    </source>
</evidence>
<evidence type="ECO:0000256" key="8">
    <source>
        <dbReference type="SAM" id="Phobius"/>
    </source>
</evidence>
<reference evidence="9" key="2">
    <citation type="submission" date="2013-04" db="UniProtKB">
        <authorList>
            <consortium name="EnsemblPlants"/>
        </authorList>
    </citation>
    <scope>IDENTIFICATION</scope>
    <source>
        <strain evidence="9">cv. Heinz 1706</strain>
    </source>
</reference>
<keyword evidence="3" id="KW-0808">Transferase</keyword>
<dbReference type="Gramene" id="Solyc09g055560.1.1">
    <property type="protein sequence ID" value="Solyc09g055560.1.1"/>
    <property type="gene ID" value="Solyc09g055560.1"/>
</dbReference>
<keyword evidence="10" id="KW-1185">Reference proteome</keyword>
<evidence type="ECO:0000256" key="7">
    <source>
        <dbReference type="ARBA" id="ARBA00023316"/>
    </source>
</evidence>
<dbReference type="InterPro" id="IPR005150">
    <property type="entry name" value="Cellulose_synth"/>
</dbReference>
<evidence type="ECO:0000313" key="9">
    <source>
        <dbReference type="EnsemblPlants" id="Solyc09g055560.1.1"/>
    </source>
</evidence>
<dbReference type="EnsemblPlants" id="Solyc09g055560.1.1">
    <property type="protein sequence ID" value="Solyc09g055560.1.1"/>
    <property type="gene ID" value="Solyc09g055560.1"/>
</dbReference>
<dbReference type="GO" id="GO:0016020">
    <property type="term" value="C:membrane"/>
    <property type="evidence" value="ECO:0007669"/>
    <property type="project" value="InterPro"/>
</dbReference>
<comment type="subcellular location">
    <subcellularLocation>
        <location evidence="1">Endomembrane system</location>
    </subcellularLocation>
</comment>
<dbReference type="Pfam" id="PF03552">
    <property type="entry name" value="Cellulose_synt"/>
    <property type="match status" value="1"/>
</dbReference>
<accession>K4CT53</accession>
<dbReference type="eggNOG" id="ENOG502QQGG">
    <property type="taxonomic scope" value="Eukaryota"/>
</dbReference>
<keyword evidence="2" id="KW-0328">Glycosyltransferase</keyword>
<dbReference type="STRING" id="4081.K4CT53"/>
<evidence type="ECO:0000256" key="4">
    <source>
        <dbReference type="ARBA" id="ARBA00022692"/>
    </source>
</evidence>
<keyword evidence="6 8" id="KW-0472">Membrane</keyword>
<dbReference type="HOGENOM" id="CLU_1550219_0_0_1"/>
<dbReference type="PhylomeDB" id="K4CT53"/>
<evidence type="ECO:0000256" key="3">
    <source>
        <dbReference type="ARBA" id="ARBA00022679"/>
    </source>
</evidence>
<keyword evidence="4 8" id="KW-0812">Transmembrane</keyword>
<evidence type="ECO:0000256" key="1">
    <source>
        <dbReference type="ARBA" id="ARBA00004308"/>
    </source>
</evidence>
<dbReference type="AlphaFoldDB" id="K4CT53"/>
<proteinExistence type="predicted"/>
<protein>
    <submittedName>
        <fullName evidence="9">Uncharacterized protein</fullName>
    </submittedName>
</protein>
<evidence type="ECO:0000256" key="6">
    <source>
        <dbReference type="ARBA" id="ARBA00023136"/>
    </source>
</evidence>
<dbReference type="PaxDb" id="4081-Solyc09g055560.1.1"/>
<dbReference type="GO" id="GO:0012505">
    <property type="term" value="C:endomembrane system"/>
    <property type="evidence" value="ECO:0007669"/>
    <property type="project" value="UniProtKB-SubCell"/>
</dbReference>
<dbReference type="GO" id="GO:0071555">
    <property type="term" value="P:cell wall organization"/>
    <property type="evidence" value="ECO:0007669"/>
    <property type="project" value="UniProtKB-KW"/>
</dbReference>
<dbReference type="GO" id="GO:0016760">
    <property type="term" value="F:cellulose synthase (UDP-forming) activity"/>
    <property type="evidence" value="ECO:0007669"/>
    <property type="project" value="InterPro"/>
</dbReference>
<evidence type="ECO:0000313" key="10">
    <source>
        <dbReference type="Proteomes" id="UP000004994"/>
    </source>
</evidence>
<keyword evidence="7" id="KW-0961">Cell wall biogenesis/degradation</keyword>
<dbReference type="PANTHER" id="PTHR13301">
    <property type="entry name" value="X-BOX TRANSCRIPTION FACTOR-RELATED"/>
    <property type="match status" value="1"/>
</dbReference>
<organism evidence="9">
    <name type="scientific">Solanum lycopersicum</name>
    <name type="common">Tomato</name>
    <name type="synonym">Lycopersicon esculentum</name>
    <dbReference type="NCBI Taxonomy" id="4081"/>
    <lineage>
        <taxon>Eukaryota</taxon>
        <taxon>Viridiplantae</taxon>
        <taxon>Streptophyta</taxon>
        <taxon>Embryophyta</taxon>
        <taxon>Tracheophyta</taxon>
        <taxon>Spermatophyta</taxon>
        <taxon>Magnoliopsida</taxon>
        <taxon>eudicotyledons</taxon>
        <taxon>Gunneridae</taxon>
        <taxon>Pentapetalae</taxon>
        <taxon>asterids</taxon>
        <taxon>lamiids</taxon>
        <taxon>Solanales</taxon>
        <taxon>Solanaceae</taxon>
        <taxon>Solanoideae</taxon>
        <taxon>Solaneae</taxon>
        <taxon>Solanum</taxon>
        <taxon>Solanum subgen. Lycopersicon</taxon>
    </lineage>
</organism>
<evidence type="ECO:0000256" key="2">
    <source>
        <dbReference type="ARBA" id="ARBA00022676"/>
    </source>
</evidence>
<name>K4CT53_SOLLC</name>
<dbReference type="InParanoid" id="K4CT53"/>
<dbReference type="GO" id="GO:0030244">
    <property type="term" value="P:cellulose biosynthetic process"/>
    <property type="evidence" value="ECO:0007669"/>
    <property type="project" value="InterPro"/>
</dbReference>
<dbReference type="Proteomes" id="UP000004994">
    <property type="component" value="Chromosome 9"/>
</dbReference>
<keyword evidence="5 8" id="KW-1133">Transmembrane helix</keyword>
<sequence length="173" mass="20399">MNKGGEDDEDEFDLSVVTHPVNDAYGLWLVYVICEIWFAVSWILYQFSKWLPIDRETYLDRLSLTAKYSRVRLNVKDGNLCPGNNVRDHPTLIQLRVSVVLTNSPYMLNLDCDYYVKNNKNIREAMCFMTDPMLGNTFCYVHFPHRFDGIERNDWYANRNIVFFDVSANLYNQ</sequence>
<reference evidence="9" key="1">
    <citation type="journal article" date="2012" name="Nature">
        <title>The tomato genome sequence provides insights into fleshy fruit evolution.</title>
        <authorList>
            <consortium name="Tomato Genome Consortium"/>
        </authorList>
    </citation>
    <scope>NUCLEOTIDE SEQUENCE [LARGE SCALE GENOMIC DNA]</scope>
    <source>
        <strain evidence="9">cv. Heinz 1706</strain>
    </source>
</reference>